<evidence type="ECO:0000259" key="3">
    <source>
        <dbReference type="PROSITE" id="PS51371"/>
    </source>
</evidence>
<keyword evidence="1 2" id="KW-0129">CBS domain</keyword>
<dbReference type="InterPro" id="IPR046342">
    <property type="entry name" value="CBS_dom_sf"/>
</dbReference>
<evidence type="ECO:0000313" key="5">
    <source>
        <dbReference type="Proteomes" id="UP000241848"/>
    </source>
</evidence>
<feature type="domain" description="CBS" evidence="3">
    <location>
        <begin position="7"/>
        <end position="64"/>
    </location>
</feature>
<sequence>MLVKEIMTREVKTVSPSDTIEKAAQIMKSIDCGSVPVVEGDRVVAMLTDRDIVVKAVAQGKSPEFAVKTCMTEPVVTVQADTPAETAADMMADNQVRRLPVIESNKLVGILAIGDLARKQIFVSESGRALSEISEPSRHSNAVPTH</sequence>
<proteinExistence type="predicted"/>
<comment type="caution">
    <text evidence="4">The sequence shown here is derived from an EMBL/GenBank/DDBJ whole genome shotgun (WGS) entry which is preliminary data.</text>
</comment>
<dbReference type="AlphaFoldDB" id="A0A2T2WDE3"/>
<dbReference type="Pfam" id="PF00571">
    <property type="entry name" value="CBS"/>
    <property type="match status" value="2"/>
</dbReference>
<dbReference type="SMART" id="SM00116">
    <property type="entry name" value="CBS"/>
    <property type="match status" value="2"/>
</dbReference>
<protein>
    <submittedName>
        <fullName evidence="4">CBS domain-containing protein</fullName>
    </submittedName>
</protein>
<dbReference type="InterPro" id="IPR051257">
    <property type="entry name" value="Diverse_CBS-Domain"/>
</dbReference>
<evidence type="ECO:0000313" key="4">
    <source>
        <dbReference type="EMBL" id="PSR20257.1"/>
    </source>
</evidence>
<feature type="domain" description="CBS" evidence="3">
    <location>
        <begin position="71"/>
        <end position="130"/>
    </location>
</feature>
<name>A0A2T2WDE3_9FIRM</name>
<dbReference type="EMBL" id="PXYV01000073">
    <property type="protein sequence ID" value="PSR20257.1"/>
    <property type="molecule type" value="Genomic_DNA"/>
</dbReference>
<dbReference type="CDD" id="cd04622">
    <property type="entry name" value="CBS_pair_HRP1_like"/>
    <property type="match status" value="1"/>
</dbReference>
<dbReference type="InterPro" id="IPR000644">
    <property type="entry name" value="CBS_dom"/>
</dbReference>
<dbReference type="PANTHER" id="PTHR43080">
    <property type="entry name" value="CBS DOMAIN-CONTAINING PROTEIN CBSX3, MITOCHONDRIAL"/>
    <property type="match status" value="1"/>
</dbReference>
<dbReference type="Gene3D" id="3.10.580.10">
    <property type="entry name" value="CBS-domain"/>
    <property type="match status" value="1"/>
</dbReference>
<accession>A0A2T2WDE3</accession>
<dbReference type="PANTHER" id="PTHR43080:SF2">
    <property type="entry name" value="CBS DOMAIN-CONTAINING PROTEIN"/>
    <property type="match status" value="1"/>
</dbReference>
<gene>
    <name evidence="4" type="ORF">C7B45_15710</name>
</gene>
<reference evidence="4 5" key="1">
    <citation type="journal article" date="2014" name="BMC Genomics">
        <title>Comparison of environmental and isolate Sulfobacillus genomes reveals diverse carbon, sulfur, nitrogen, and hydrogen metabolisms.</title>
        <authorList>
            <person name="Justice N.B."/>
            <person name="Norman A."/>
            <person name="Brown C.T."/>
            <person name="Singh A."/>
            <person name="Thomas B.C."/>
            <person name="Banfield J.F."/>
        </authorList>
    </citation>
    <scope>NUCLEOTIDE SEQUENCE [LARGE SCALE GENOMIC DNA]</scope>
    <source>
        <strain evidence="4">AMDSBA3</strain>
    </source>
</reference>
<dbReference type="SUPFAM" id="SSF54631">
    <property type="entry name" value="CBS-domain pair"/>
    <property type="match status" value="1"/>
</dbReference>
<evidence type="ECO:0000256" key="2">
    <source>
        <dbReference type="PROSITE-ProRule" id="PRU00703"/>
    </source>
</evidence>
<dbReference type="Proteomes" id="UP000241848">
    <property type="component" value="Unassembled WGS sequence"/>
</dbReference>
<organism evidence="4 5">
    <name type="scientific">Sulfobacillus acidophilus</name>
    <dbReference type="NCBI Taxonomy" id="53633"/>
    <lineage>
        <taxon>Bacteria</taxon>
        <taxon>Bacillati</taxon>
        <taxon>Bacillota</taxon>
        <taxon>Clostridia</taxon>
        <taxon>Eubacteriales</taxon>
        <taxon>Clostridiales Family XVII. Incertae Sedis</taxon>
        <taxon>Sulfobacillus</taxon>
    </lineage>
</organism>
<evidence type="ECO:0000256" key="1">
    <source>
        <dbReference type="ARBA" id="ARBA00023122"/>
    </source>
</evidence>
<dbReference type="PROSITE" id="PS51371">
    <property type="entry name" value="CBS"/>
    <property type="match status" value="2"/>
</dbReference>